<evidence type="ECO:0000313" key="2">
    <source>
        <dbReference type="EMBL" id="CAB9512236.1"/>
    </source>
</evidence>
<organism evidence="2 3">
    <name type="scientific">Seminavis robusta</name>
    <dbReference type="NCBI Taxonomy" id="568900"/>
    <lineage>
        <taxon>Eukaryota</taxon>
        <taxon>Sar</taxon>
        <taxon>Stramenopiles</taxon>
        <taxon>Ochrophyta</taxon>
        <taxon>Bacillariophyta</taxon>
        <taxon>Bacillariophyceae</taxon>
        <taxon>Bacillariophycidae</taxon>
        <taxon>Naviculales</taxon>
        <taxon>Naviculaceae</taxon>
        <taxon>Seminavis</taxon>
    </lineage>
</organism>
<dbReference type="Proteomes" id="UP001153069">
    <property type="component" value="Unassembled WGS sequence"/>
</dbReference>
<gene>
    <name evidence="2" type="ORF">SEMRO_525_G160210.1</name>
</gene>
<evidence type="ECO:0000313" key="3">
    <source>
        <dbReference type="Proteomes" id="UP001153069"/>
    </source>
</evidence>
<sequence>MIAVPEYVDTHTHDALEVSNISCSISYQEHEGHSRTSRVVSRWDTSDKEGYNAMPRKPTRGSAASKLPLRPAHFRLLEEEEHDDDPTNHDMGWDRWRAVPRMTRGDSTRTAFSMGRQSTATCASGWGLISDVMKEEDEGDASDELSIEGDETKAIGSPVHPPGYASRRSTSSASPKRKRPERIAAPKSFEESDVRVGNLNTEGMKQRPSPPAA</sequence>
<feature type="region of interest" description="Disordered" evidence="1">
    <location>
        <begin position="135"/>
        <end position="213"/>
    </location>
</feature>
<feature type="compositionally biased region" description="Basic and acidic residues" evidence="1">
    <location>
        <begin position="181"/>
        <end position="194"/>
    </location>
</feature>
<dbReference type="EMBL" id="CAICTM010000524">
    <property type="protein sequence ID" value="CAB9512236.1"/>
    <property type="molecule type" value="Genomic_DNA"/>
</dbReference>
<accession>A0A9N8E460</accession>
<protein>
    <submittedName>
        <fullName evidence="2">Uncharacterized protein</fullName>
    </submittedName>
</protein>
<feature type="compositionally biased region" description="Acidic residues" evidence="1">
    <location>
        <begin position="135"/>
        <end position="149"/>
    </location>
</feature>
<proteinExistence type="predicted"/>
<reference evidence="2" key="1">
    <citation type="submission" date="2020-06" db="EMBL/GenBank/DDBJ databases">
        <authorList>
            <consortium name="Plant Systems Biology data submission"/>
        </authorList>
    </citation>
    <scope>NUCLEOTIDE SEQUENCE</scope>
    <source>
        <strain evidence="2">D6</strain>
    </source>
</reference>
<dbReference type="AlphaFoldDB" id="A0A9N8E460"/>
<evidence type="ECO:0000256" key="1">
    <source>
        <dbReference type="SAM" id="MobiDB-lite"/>
    </source>
</evidence>
<name>A0A9N8E460_9STRA</name>
<feature type="region of interest" description="Disordered" evidence="1">
    <location>
        <begin position="36"/>
        <end position="64"/>
    </location>
</feature>
<comment type="caution">
    <text evidence="2">The sequence shown here is derived from an EMBL/GenBank/DDBJ whole genome shotgun (WGS) entry which is preliminary data.</text>
</comment>
<keyword evidence="3" id="KW-1185">Reference proteome</keyword>